<dbReference type="SMART" id="SM00530">
    <property type="entry name" value="HTH_XRE"/>
    <property type="match status" value="1"/>
</dbReference>
<dbReference type="PROSITE" id="PS50943">
    <property type="entry name" value="HTH_CROC1"/>
    <property type="match status" value="1"/>
</dbReference>
<name>A0ABV7ZS38_9CORY</name>
<dbReference type="PANTHER" id="PTHR46797:SF1">
    <property type="entry name" value="METHYLPHOSPHONATE SYNTHASE"/>
    <property type="match status" value="1"/>
</dbReference>
<dbReference type="EMBL" id="JBHRZN010000005">
    <property type="protein sequence ID" value="MFC3851000.1"/>
    <property type="molecule type" value="Genomic_DNA"/>
</dbReference>
<proteinExistence type="predicted"/>
<gene>
    <name evidence="3" type="ORF">ACFORJ_12615</name>
</gene>
<evidence type="ECO:0000313" key="3">
    <source>
        <dbReference type="EMBL" id="MFC3851000.1"/>
    </source>
</evidence>
<dbReference type="RefSeq" id="WP_290292669.1">
    <property type="nucleotide sequence ID" value="NZ_CP047211.1"/>
</dbReference>
<dbReference type="PANTHER" id="PTHR46797">
    <property type="entry name" value="HTH-TYPE TRANSCRIPTIONAL REGULATOR"/>
    <property type="match status" value="1"/>
</dbReference>
<keyword evidence="1" id="KW-0238">DNA-binding</keyword>
<dbReference type="Pfam" id="PF07883">
    <property type="entry name" value="Cupin_2"/>
    <property type="match status" value="1"/>
</dbReference>
<dbReference type="Gene3D" id="1.10.260.40">
    <property type="entry name" value="lambda repressor-like DNA-binding domains"/>
    <property type="match status" value="1"/>
</dbReference>
<dbReference type="Pfam" id="PF01381">
    <property type="entry name" value="HTH_3"/>
    <property type="match status" value="1"/>
</dbReference>
<dbReference type="InterPro" id="IPR001387">
    <property type="entry name" value="Cro/C1-type_HTH"/>
</dbReference>
<dbReference type="InterPro" id="IPR010982">
    <property type="entry name" value="Lambda_DNA-bd_dom_sf"/>
</dbReference>
<dbReference type="Proteomes" id="UP001595751">
    <property type="component" value="Unassembled WGS sequence"/>
</dbReference>
<dbReference type="InterPro" id="IPR011051">
    <property type="entry name" value="RmlC_Cupin_sf"/>
</dbReference>
<dbReference type="InterPro" id="IPR013096">
    <property type="entry name" value="Cupin_2"/>
</dbReference>
<dbReference type="InterPro" id="IPR050807">
    <property type="entry name" value="TransReg_Diox_bact_type"/>
</dbReference>
<evidence type="ECO:0000256" key="1">
    <source>
        <dbReference type="ARBA" id="ARBA00023125"/>
    </source>
</evidence>
<dbReference type="SUPFAM" id="SSF51182">
    <property type="entry name" value="RmlC-like cupins"/>
    <property type="match status" value="1"/>
</dbReference>
<organism evidence="3 4">
    <name type="scientific">Corynebacterium hansenii</name>
    <dbReference type="NCBI Taxonomy" id="394964"/>
    <lineage>
        <taxon>Bacteria</taxon>
        <taxon>Bacillati</taxon>
        <taxon>Actinomycetota</taxon>
        <taxon>Actinomycetes</taxon>
        <taxon>Mycobacteriales</taxon>
        <taxon>Corynebacteriaceae</taxon>
        <taxon>Corynebacterium</taxon>
    </lineage>
</organism>
<dbReference type="SUPFAM" id="SSF47413">
    <property type="entry name" value="lambda repressor-like DNA-binding domains"/>
    <property type="match status" value="1"/>
</dbReference>
<feature type="domain" description="HTH cro/C1-type" evidence="2">
    <location>
        <begin position="17"/>
        <end position="71"/>
    </location>
</feature>
<evidence type="ECO:0000259" key="2">
    <source>
        <dbReference type="PROSITE" id="PS50943"/>
    </source>
</evidence>
<accession>A0ABV7ZS38</accession>
<keyword evidence="4" id="KW-1185">Reference proteome</keyword>
<sequence length="193" mass="20789">MDDGRIGEVLDGVGERLRSARRARQLTLGDVSEMTGISGSTLSRLESGGRRPTLELLLALSGVYGLPLDDLVGAPPVGDPRVHARPVRRNGITVVPLTHVPGPHQALKMILPASRSTPRPCRHEGREWLYVLSGTLRLIVGEHDVELEPGQAAEFDTRAAHWFGSTGDGPVEVLSLLGLQGQRVHLTDPEKLG</sequence>
<dbReference type="CDD" id="cd02209">
    <property type="entry name" value="cupin_XRE_C"/>
    <property type="match status" value="1"/>
</dbReference>
<reference evidence="4" key="1">
    <citation type="journal article" date="2019" name="Int. J. Syst. Evol. Microbiol.">
        <title>The Global Catalogue of Microorganisms (GCM) 10K type strain sequencing project: providing services to taxonomists for standard genome sequencing and annotation.</title>
        <authorList>
            <consortium name="The Broad Institute Genomics Platform"/>
            <consortium name="The Broad Institute Genome Sequencing Center for Infectious Disease"/>
            <person name="Wu L."/>
            <person name="Ma J."/>
        </authorList>
    </citation>
    <scope>NUCLEOTIDE SEQUENCE [LARGE SCALE GENOMIC DNA]</scope>
    <source>
        <strain evidence="4">CCUG 53252</strain>
    </source>
</reference>
<comment type="caution">
    <text evidence="3">The sequence shown here is derived from an EMBL/GenBank/DDBJ whole genome shotgun (WGS) entry which is preliminary data.</text>
</comment>
<protein>
    <submittedName>
        <fullName evidence="3">Helix-turn-helix domain-containing protein</fullName>
    </submittedName>
</protein>
<dbReference type="InterPro" id="IPR014710">
    <property type="entry name" value="RmlC-like_jellyroll"/>
</dbReference>
<evidence type="ECO:0000313" key="4">
    <source>
        <dbReference type="Proteomes" id="UP001595751"/>
    </source>
</evidence>
<dbReference type="CDD" id="cd00093">
    <property type="entry name" value="HTH_XRE"/>
    <property type="match status" value="1"/>
</dbReference>
<dbReference type="Gene3D" id="2.60.120.10">
    <property type="entry name" value="Jelly Rolls"/>
    <property type="match status" value="1"/>
</dbReference>